<dbReference type="SUPFAM" id="SSF53649">
    <property type="entry name" value="Alkaline phosphatase-like"/>
    <property type="match status" value="1"/>
</dbReference>
<evidence type="ECO:0000313" key="17">
    <source>
        <dbReference type="Proteomes" id="UP000184375"/>
    </source>
</evidence>
<dbReference type="PANTHER" id="PTHR31637">
    <property type="entry name" value="2,3-BISPHOSPHOGLYCERATE-INDEPENDENT PHOSPHOGLYCERATE MUTASE"/>
    <property type="match status" value="1"/>
</dbReference>
<dbReference type="PIRSF" id="PIRSF001492">
    <property type="entry name" value="IPGAM"/>
    <property type="match status" value="1"/>
</dbReference>
<feature type="binding site" evidence="10 12">
    <location>
        <position position="185"/>
    </location>
    <ligand>
        <name>substrate</name>
    </ligand>
</feature>
<evidence type="ECO:0000256" key="11">
    <source>
        <dbReference type="PIRSR" id="PIRSR001492-1"/>
    </source>
</evidence>
<keyword evidence="6 10" id="KW-0324">Glycolysis</keyword>
<feature type="binding site" evidence="10 12">
    <location>
        <begin position="153"/>
        <end position="154"/>
    </location>
    <ligand>
        <name>substrate</name>
    </ligand>
</feature>
<evidence type="ECO:0000256" key="7">
    <source>
        <dbReference type="ARBA" id="ARBA00023211"/>
    </source>
</evidence>
<dbReference type="InterPro" id="IPR017850">
    <property type="entry name" value="Alkaline_phosphatase_core_sf"/>
</dbReference>
<evidence type="ECO:0000256" key="13">
    <source>
        <dbReference type="PIRSR" id="PIRSR001492-3"/>
    </source>
</evidence>
<feature type="domain" description="BPG-independent PGAM N-terminal" evidence="15">
    <location>
        <begin position="82"/>
        <end position="298"/>
    </location>
</feature>
<dbReference type="Gene3D" id="3.40.1450.10">
    <property type="entry name" value="BPG-independent phosphoglycerate mutase, domain B"/>
    <property type="match status" value="1"/>
</dbReference>
<feature type="active site" description="Phosphoserine intermediate" evidence="10 11">
    <location>
        <position position="62"/>
    </location>
</feature>
<reference evidence="17" key="1">
    <citation type="submission" date="2016-11" db="EMBL/GenBank/DDBJ databases">
        <authorList>
            <person name="Varghese N."/>
            <person name="Submissions S."/>
        </authorList>
    </citation>
    <scope>NUCLEOTIDE SEQUENCE [LARGE SCALE GENOMIC DNA]</scope>
    <source>
        <strain evidence="17">DSM 18802</strain>
    </source>
</reference>
<accession>A0A1M7HJ74</accession>
<evidence type="ECO:0000256" key="1">
    <source>
        <dbReference type="ARBA" id="ARBA00000370"/>
    </source>
</evidence>
<dbReference type="AlphaFoldDB" id="A0A1M7HJ74"/>
<dbReference type="GO" id="GO:0005829">
    <property type="term" value="C:cytosol"/>
    <property type="evidence" value="ECO:0007669"/>
    <property type="project" value="TreeGrafter"/>
</dbReference>
<dbReference type="InterPro" id="IPR036646">
    <property type="entry name" value="PGAM_B_sf"/>
</dbReference>
<feature type="binding site" evidence="10 13">
    <location>
        <position position="12"/>
    </location>
    <ligand>
        <name>Mn(2+)</name>
        <dbReference type="ChEBI" id="CHEBI:29035"/>
        <label>2</label>
    </ligand>
</feature>
<comment type="function">
    <text evidence="10">Catalyzes the interconversion of 2-phosphoglycerate and 3-phosphoglycerate.</text>
</comment>
<feature type="binding site" evidence="10 13">
    <location>
        <position position="445"/>
    </location>
    <ligand>
        <name>Mn(2+)</name>
        <dbReference type="ChEBI" id="CHEBI:29035"/>
        <label>2</label>
    </ligand>
</feature>
<evidence type="ECO:0000259" key="15">
    <source>
        <dbReference type="Pfam" id="PF06415"/>
    </source>
</evidence>
<dbReference type="OrthoDB" id="9800863at2"/>
<feature type="binding site" evidence="10 13">
    <location>
        <position position="62"/>
    </location>
    <ligand>
        <name>Mn(2+)</name>
        <dbReference type="ChEBI" id="CHEBI:29035"/>
        <label>2</label>
    </ligand>
</feature>
<sequence>MAKKPLVLIILDGWGINENVQGNAILNARTPNFDRLLRHFPNTVLESSGLAVGLPEGQMGNSEVGHLNLGAGRIVYQEFTRISEDIKSGRFFENEKLVNAVRQAREAGKALHLMGLLSDGGVHSHIDHLIALLELCRRKDMKRVYVHAFLDGRDVPPANAAIYIERLENEMSKIGIGKIATIAGRYYAMDRDRRWERTEKAYNAMVLGEGLKARSAMEALQEAYKRGETDEFVIPTVIVDGSGKPIATVEEGDSIIFFNFRPDRARQLTYAFCEEDFQGFARKRGFFFVNFVCMTQYDAKVKNAKVAYEPLSMNNIFAEVISKEGLKQLRIAETEKYAHVTFFFNGGIEKPFPGEERILIPSPKVATYDLKPEMSAYEVTDTVINKINEDVYDVIIMNYANPDMVGHTGVYEAAVKAIEAVDQCMGRVVDAVIRKNGTVIITADHGNAEKMVDYETGEAHTAHTSDPVPFILVSDRKYRLRPGILADVAPTMLELLGIEKPEEMTGSSLIEKNYKTEE</sequence>
<feature type="binding site" evidence="10 13">
    <location>
        <position position="403"/>
    </location>
    <ligand>
        <name>Mn(2+)</name>
        <dbReference type="ChEBI" id="CHEBI:29035"/>
        <label>1</label>
    </ligand>
</feature>
<dbReference type="Pfam" id="PF06415">
    <property type="entry name" value="iPGM_N"/>
    <property type="match status" value="1"/>
</dbReference>
<dbReference type="HAMAP" id="MF_01038">
    <property type="entry name" value="GpmI"/>
    <property type="match status" value="1"/>
</dbReference>
<name>A0A1M7HJ74_9FIRM</name>
<evidence type="ECO:0000256" key="10">
    <source>
        <dbReference type="HAMAP-Rule" id="MF_01038"/>
    </source>
</evidence>
<dbReference type="InterPro" id="IPR005995">
    <property type="entry name" value="Pgm_bpd_ind"/>
</dbReference>
<dbReference type="STRING" id="447595.SAMN05660826_00667"/>
<keyword evidence="7 10" id="KW-0464">Manganese</keyword>
<gene>
    <name evidence="10" type="primary">gpmI</name>
    <name evidence="16" type="ORF">SAMN05660826_00667</name>
</gene>
<feature type="binding site" evidence="10 12">
    <location>
        <position position="336"/>
    </location>
    <ligand>
        <name>substrate</name>
    </ligand>
</feature>
<dbReference type="GO" id="GO:0006096">
    <property type="term" value="P:glycolytic process"/>
    <property type="evidence" value="ECO:0007669"/>
    <property type="project" value="UniProtKB-UniRule"/>
</dbReference>
<dbReference type="CDD" id="cd16010">
    <property type="entry name" value="iPGM"/>
    <property type="match status" value="1"/>
</dbReference>
<evidence type="ECO:0000256" key="12">
    <source>
        <dbReference type="PIRSR" id="PIRSR001492-2"/>
    </source>
</evidence>
<comment type="catalytic activity">
    <reaction evidence="1 10">
        <text>(2R)-2-phosphoglycerate = (2R)-3-phosphoglycerate</text>
        <dbReference type="Rhea" id="RHEA:15901"/>
        <dbReference type="ChEBI" id="CHEBI:58272"/>
        <dbReference type="ChEBI" id="CHEBI:58289"/>
        <dbReference type="EC" id="5.4.2.12"/>
    </reaction>
</comment>
<evidence type="ECO:0000259" key="14">
    <source>
        <dbReference type="Pfam" id="PF01676"/>
    </source>
</evidence>
<comment type="subunit">
    <text evidence="10">Monomer.</text>
</comment>
<dbReference type="FunFam" id="3.40.720.10:FF:000001">
    <property type="entry name" value="2,3-bisphosphoglycerate-independent phosphoglycerate mutase"/>
    <property type="match status" value="1"/>
</dbReference>
<protein>
    <recommendedName>
        <fullName evidence="9 10">2,3-bisphosphoglycerate-independent phosphoglycerate mutase</fullName>
        <shortName evidence="10">BPG-independent PGAM</shortName>
        <shortName evidence="10">Phosphoglyceromutase</shortName>
        <shortName evidence="10">iPGM</shortName>
        <ecNumber evidence="4 10">5.4.2.12</ecNumber>
    </recommendedName>
</protein>
<dbReference type="GO" id="GO:0006007">
    <property type="term" value="P:glucose catabolic process"/>
    <property type="evidence" value="ECO:0007669"/>
    <property type="project" value="InterPro"/>
</dbReference>
<evidence type="ECO:0000256" key="3">
    <source>
        <dbReference type="ARBA" id="ARBA00008819"/>
    </source>
</evidence>
<evidence type="ECO:0000256" key="2">
    <source>
        <dbReference type="ARBA" id="ARBA00004798"/>
    </source>
</evidence>
<feature type="binding site" evidence="10 12">
    <location>
        <begin position="261"/>
        <end position="264"/>
    </location>
    <ligand>
        <name>substrate</name>
    </ligand>
</feature>
<dbReference type="GO" id="GO:0043937">
    <property type="term" value="P:regulation of sporulation"/>
    <property type="evidence" value="ECO:0007669"/>
    <property type="project" value="UniProtKB-ARBA"/>
</dbReference>
<evidence type="ECO:0000256" key="5">
    <source>
        <dbReference type="ARBA" id="ARBA00022723"/>
    </source>
</evidence>
<feature type="binding site" evidence="10 13">
    <location>
        <position position="444"/>
    </location>
    <ligand>
        <name>Mn(2+)</name>
        <dbReference type="ChEBI" id="CHEBI:29035"/>
        <label>2</label>
    </ligand>
</feature>
<dbReference type="NCBIfam" id="TIGR01307">
    <property type="entry name" value="pgm_bpd_ind"/>
    <property type="match status" value="1"/>
</dbReference>
<evidence type="ECO:0000313" key="16">
    <source>
        <dbReference type="EMBL" id="SHM28373.1"/>
    </source>
</evidence>
<evidence type="ECO:0000256" key="6">
    <source>
        <dbReference type="ARBA" id="ARBA00023152"/>
    </source>
</evidence>
<dbReference type="Pfam" id="PF01676">
    <property type="entry name" value="Metalloenzyme"/>
    <property type="match status" value="1"/>
</dbReference>
<proteinExistence type="inferred from homology"/>
<dbReference type="InterPro" id="IPR006124">
    <property type="entry name" value="Metalloenzyme"/>
</dbReference>
<evidence type="ECO:0000256" key="9">
    <source>
        <dbReference type="ARBA" id="ARBA00071648"/>
    </source>
</evidence>
<dbReference type="Gene3D" id="3.40.720.10">
    <property type="entry name" value="Alkaline Phosphatase, subunit A"/>
    <property type="match status" value="1"/>
</dbReference>
<dbReference type="FunFam" id="3.40.1450.10:FF:000001">
    <property type="entry name" value="2,3-bisphosphoglycerate-independent phosphoglycerate mutase"/>
    <property type="match status" value="1"/>
</dbReference>
<keyword evidence="8 10" id="KW-0413">Isomerase</keyword>
<dbReference type="EMBL" id="FRCR01000003">
    <property type="protein sequence ID" value="SHM28373.1"/>
    <property type="molecule type" value="Genomic_DNA"/>
</dbReference>
<organism evidence="16 17">
    <name type="scientific">Caldanaerovirga acetigignens</name>
    <dbReference type="NCBI Taxonomy" id="447595"/>
    <lineage>
        <taxon>Bacteria</taxon>
        <taxon>Bacillati</taxon>
        <taxon>Bacillota</taxon>
        <taxon>Clostridia</taxon>
        <taxon>Thermosediminibacterales</taxon>
        <taxon>Thermosediminibacteraceae</taxon>
        <taxon>Caldanaerovirga</taxon>
    </lineage>
</organism>
<dbReference type="EC" id="5.4.2.12" evidence="4 10"/>
<dbReference type="InterPro" id="IPR011258">
    <property type="entry name" value="BPG-indep_PGM_N"/>
</dbReference>
<evidence type="ECO:0000256" key="8">
    <source>
        <dbReference type="ARBA" id="ARBA00023235"/>
    </source>
</evidence>
<dbReference type="GO" id="GO:0030145">
    <property type="term" value="F:manganese ion binding"/>
    <property type="evidence" value="ECO:0007669"/>
    <property type="project" value="UniProtKB-UniRule"/>
</dbReference>
<dbReference type="SUPFAM" id="SSF64158">
    <property type="entry name" value="2,3-Bisphosphoglycerate-independent phosphoglycerate mutase, substrate-binding domain"/>
    <property type="match status" value="1"/>
</dbReference>
<keyword evidence="17" id="KW-1185">Reference proteome</keyword>
<dbReference type="UniPathway" id="UPA00109">
    <property type="reaction ID" value="UER00186"/>
</dbReference>
<feature type="binding site" evidence="10 12">
    <location>
        <position position="191"/>
    </location>
    <ligand>
        <name>substrate</name>
    </ligand>
</feature>
<comment type="similarity">
    <text evidence="3 10">Belongs to the BPG-independent phosphoglycerate mutase family.</text>
</comment>
<dbReference type="Proteomes" id="UP000184375">
    <property type="component" value="Unassembled WGS sequence"/>
</dbReference>
<comment type="pathway">
    <text evidence="2 10">Carbohydrate degradation; glycolysis; pyruvate from D-glyceraldehyde 3-phosphate: step 3/5.</text>
</comment>
<feature type="binding site" evidence="10 12">
    <location>
        <position position="123"/>
    </location>
    <ligand>
        <name>substrate</name>
    </ligand>
</feature>
<dbReference type="RefSeq" id="WP_073254634.1">
    <property type="nucleotide sequence ID" value="NZ_FRCR01000003.1"/>
</dbReference>
<feature type="binding site" evidence="10 13">
    <location>
        <position position="463"/>
    </location>
    <ligand>
        <name>Mn(2+)</name>
        <dbReference type="ChEBI" id="CHEBI:29035"/>
        <label>1</label>
    </ligand>
</feature>
<keyword evidence="5 10" id="KW-0479">Metal-binding</keyword>
<feature type="domain" description="Metalloenzyme" evidence="14">
    <location>
        <begin position="4"/>
        <end position="500"/>
    </location>
</feature>
<dbReference type="GO" id="GO:0004619">
    <property type="term" value="F:phosphoglycerate mutase activity"/>
    <property type="evidence" value="ECO:0007669"/>
    <property type="project" value="UniProtKB-UniRule"/>
</dbReference>
<comment type="cofactor">
    <cofactor evidence="10">
        <name>Mn(2+)</name>
        <dbReference type="ChEBI" id="CHEBI:29035"/>
    </cofactor>
    <text evidence="10">Binds 2 manganese ions per subunit.</text>
</comment>
<feature type="binding site" evidence="10 13">
    <location>
        <position position="407"/>
    </location>
    <ligand>
        <name>Mn(2+)</name>
        <dbReference type="ChEBI" id="CHEBI:29035"/>
        <label>1</label>
    </ligand>
</feature>
<evidence type="ECO:0000256" key="4">
    <source>
        <dbReference type="ARBA" id="ARBA00012026"/>
    </source>
</evidence>
<dbReference type="PANTHER" id="PTHR31637:SF0">
    <property type="entry name" value="2,3-BISPHOSPHOGLYCERATE-INDEPENDENT PHOSPHOGLYCERATE MUTASE"/>
    <property type="match status" value="1"/>
</dbReference>